<dbReference type="OrthoDB" id="5966355at2"/>
<dbReference type="EMBL" id="VRTS01000008">
    <property type="protein sequence ID" value="TXK60796.1"/>
    <property type="molecule type" value="Genomic_DNA"/>
</dbReference>
<organism evidence="3 4">
    <name type="scientific">Alkalisalibacterium limincola</name>
    <dbReference type="NCBI Taxonomy" id="2699169"/>
    <lineage>
        <taxon>Bacteria</taxon>
        <taxon>Pseudomonadati</taxon>
        <taxon>Pseudomonadota</taxon>
        <taxon>Gammaproteobacteria</taxon>
        <taxon>Lysobacterales</taxon>
        <taxon>Lysobacteraceae</taxon>
        <taxon>Alkalisalibacterium</taxon>
    </lineage>
</organism>
<reference evidence="3 4" key="1">
    <citation type="submission" date="2019-08" db="EMBL/GenBank/DDBJ databases">
        <authorList>
            <person name="Karlyshev A.V."/>
        </authorList>
    </citation>
    <scope>NUCLEOTIDE SEQUENCE [LARGE SCALE GENOMIC DNA]</scope>
    <source>
        <strain evidence="3 4">Alg18-2.2</strain>
    </source>
</reference>
<feature type="chain" id="PRO_5022788472" evidence="1">
    <location>
        <begin position="27"/>
        <end position="174"/>
    </location>
</feature>
<proteinExistence type="predicted"/>
<comment type="caution">
    <text evidence="3">The sequence shown here is derived from an EMBL/GenBank/DDBJ whole genome shotgun (WGS) entry which is preliminary data.</text>
</comment>
<dbReference type="Pfam" id="PF13511">
    <property type="entry name" value="DUF4124"/>
    <property type="match status" value="1"/>
</dbReference>
<dbReference type="AlphaFoldDB" id="A0A5C8KND8"/>
<feature type="domain" description="DUF4124" evidence="2">
    <location>
        <begin position="18"/>
        <end position="57"/>
    </location>
</feature>
<keyword evidence="1" id="KW-0732">Signal</keyword>
<sequence>MRMPNLLPMAVAAVLAGALVAPEADAQKLYRWVDEDGKVHYSQSLPPEAVDRARRELSARSGMTTGQVERALTDEERAEAAAEAAIMDASRKLAEERAQRDQVLTGSYSSESDLQRAYDERFSLVDETLKATRIGIDSQRQTLASLLASAADRELGGRRWMRAPRSRSARPTPT</sequence>
<accession>A0A5C8KND8</accession>
<gene>
    <name evidence="3" type="ORF">FU658_11795</name>
</gene>
<feature type="signal peptide" evidence="1">
    <location>
        <begin position="1"/>
        <end position="26"/>
    </location>
</feature>
<evidence type="ECO:0000313" key="3">
    <source>
        <dbReference type="EMBL" id="TXK60796.1"/>
    </source>
</evidence>
<dbReference type="Proteomes" id="UP000321248">
    <property type="component" value="Unassembled WGS sequence"/>
</dbReference>
<keyword evidence="4" id="KW-1185">Reference proteome</keyword>
<evidence type="ECO:0000256" key="1">
    <source>
        <dbReference type="SAM" id="SignalP"/>
    </source>
</evidence>
<evidence type="ECO:0000313" key="4">
    <source>
        <dbReference type="Proteomes" id="UP000321248"/>
    </source>
</evidence>
<protein>
    <submittedName>
        <fullName evidence="3">DUF4124 domain-containing protein</fullName>
    </submittedName>
</protein>
<name>A0A5C8KND8_9GAMM</name>
<dbReference type="InterPro" id="IPR025392">
    <property type="entry name" value="DUF4124"/>
</dbReference>
<evidence type="ECO:0000259" key="2">
    <source>
        <dbReference type="Pfam" id="PF13511"/>
    </source>
</evidence>